<protein>
    <submittedName>
        <fullName evidence="1">Uncharacterized protein</fullName>
    </submittedName>
</protein>
<name>A0ABR9MWF2_9MICO</name>
<dbReference type="EMBL" id="JADAQT010000069">
    <property type="protein sequence ID" value="MBE1875729.1"/>
    <property type="molecule type" value="Genomic_DNA"/>
</dbReference>
<dbReference type="InterPro" id="IPR036812">
    <property type="entry name" value="NAD(P)_OxRdtase_dom_sf"/>
</dbReference>
<dbReference type="Proteomes" id="UP000625527">
    <property type="component" value="Unassembled WGS sequence"/>
</dbReference>
<sequence>MIHSNPRLGTQWAVRQVLDETGCRVRHLVKAEAPLGVNVGVIAARIAEALEASVVALGISAVDVLVLEIDVKRTQDRQLLRDEGAAADFYALGEDLCRVTGVVGSVYAYCHEPAHVLGALRCRGIGGVAAQYNLHNRWSALYVNGVVESGRAFVGMSPLDRGRLVDQTVRSGMRRLSALEWALADQRVSALAITTSNPRHLQEAIGLFERSHSRVSAFAHCQHDDQQPSRRDAL</sequence>
<gene>
    <name evidence="1" type="ORF">IHE71_08400</name>
</gene>
<proteinExistence type="predicted"/>
<accession>A0ABR9MWF2</accession>
<dbReference type="RefSeq" id="WP_192862300.1">
    <property type="nucleotide sequence ID" value="NZ_JADAQT010000069.1"/>
</dbReference>
<dbReference type="SUPFAM" id="SSF51430">
    <property type="entry name" value="NAD(P)-linked oxidoreductase"/>
    <property type="match status" value="1"/>
</dbReference>
<dbReference type="Gene3D" id="3.20.20.100">
    <property type="entry name" value="NADP-dependent oxidoreductase domain"/>
    <property type="match status" value="1"/>
</dbReference>
<comment type="caution">
    <text evidence="1">The sequence shown here is derived from an EMBL/GenBank/DDBJ whole genome shotgun (WGS) entry which is preliminary data.</text>
</comment>
<evidence type="ECO:0000313" key="2">
    <source>
        <dbReference type="Proteomes" id="UP000625527"/>
    </source>
</evidence>
<organism evidence="1 2">
    <name type="scientific">Myceligenerans pegani</name>
    <dbReference type="NCBI Taxonomy" id="2776917"/>
    <lineage>
        <taxon>Bacteria</taxon>
        <taxon>Bacillati</taxon>
        <taxon>Actinomycetota</taxon>
        <taxon>Actinomycetes</taxon>
        <taxon>Micrococcales</taxon>
        <taxon>Promicromonosporaceae</taxon>
        <taxon>Myceligenerans</taxon>
    </lineage>
</organism>
<reference evidence="1 2" key="1">
    <citation type="submission" date="2020-10" db="EMBL/GenBank/DDBJ databases">
        <title>Myceligenerans pegani sp. nov., an endophytic actinomycete isolated from Peganum harmala L. in Xinjiang, China.</title>
        <authorList>
            <person name="Xin L."/>
        </authorList>
    </citation>
    <scope>NUCLEOTIDE SEQUENCE [LARGE SCALE GENOMIC DNA]</scope>
    <source>
        <strain evidence="1 2">TRM65318</strain>
    </source>
</reference>
<keyword evidence="2" id="KW-1185">Reference proteome</keyword>
<evidence type="ECO:0000313" key="1">
    <source>
        <dbReference type="EMBL" id="MBE1875729.1"/>
    </source>
</evidence>